<feature type="binding site" evidence="9">
    <location>
        <position position="72"/>
    </location>
    <ligand>
        <name>Ca(2+)</name>
        <dbReference type="ChEBI" id="CHEBI:29108"/>
        <label>1</label>
    </ligand>
</feature>
<gene>
    <name evidence="15" type="ORF">MKW94_018512</name>
</gene>
<evidence type="ECO:0000256" key="4">
    <source>
        <dbReference type="ARBA" id="ARBA00022617"/>
    </source>
</evidence>
<keyword evidence="6" id="KW-0560">Oxidoreductase</keyword>
<dbReference type="PANTHER" id="PTHR31388">
    <property type="entry name" value="PEROXIDASE 72-RELATED"/>
    <property type="match status" value="1"/>
</dbReference>
<keyword evidence="16" id="KW-1185">Reference proteome</keyword>
<dbReference type="GO" id="GO:0006979">
    <property type="term" value="P:response to oxidative stress"/>
    <property type="evidence" value="ECO:0007669"/>
    <property type="project" value="InterPro"/>
</dbReference>
<feature type="binding site" evidence="9">
    <location>
        <position position="90"/>
    </location>
    <ligand>
        <name>Ca(2+)</name>
        <dbReference type="ChEBI" id="CHEBI:29108"/>
        <label>1</label>
    </ligand>
</feature>
<name>A0AA41RX92_PAPNU</name>
<sequence>MADSNSFSYFFLIVIVLVSVAVPSSDALSTNFYHKVCPKALPTIKKVVTDAVYREGRMGASLLRLHFHDCFVNGCDGSVLLDSTSTIDGEKTAFGNNNSLRGFEVVDRIKSEVDDLRCSCCLLC</sequence>
<evidence type="ECO:0000256" key="5">
    <source>
        <dbReference type="ARBA" id="ARBA00022723"/>
    </source>
</evidence>
<comment type="cofactor">
    <cofactor evidence="9">
        <name>Ca(2+)</name>
        <dbReference type="ChEBI" id="CHEBI:29108"/>
    </cofactor>
    <text evidence="9">Binds 2 calcium ions per subunit.</text>
</comment>
<evidence type="ECO:0000256" key="7">
    <source>
        <dbReference type="ARBA" id="ARBA00023004"/>
    </source>
</evidence>
<feature type="binding site" evidence="9">
    <location>
        <position position="69"/>
    </location>
    <ligand>
        <name>Ca(2+)</name>
        <dbReference type="ChEBI" id="CHEBI:29108"/>
        <label>1</label>
    </ligand>
</feature>
<evidence type="ECO:0000256" key="3">
    <source>
        <dbReference type="ARBA" id="ARBA00022559"/>
    </source>
</evidence>
<reference evidence="15" key="1">
    <citation type="submission" date="2022-03" db="EMBL/GenBank/DDBJ databases">
        <title>A functionally conserved STORR gene fusion in Papaver species that diverged 16.8 million years ago.</title>
        <authorList>
            <person name="Catania T."/>
        </authorList>
    </citation>
    <scope>NUCLEOTIDE SEQUENCE</scope>
    <source>
        <strain evidence="15">S-191538</strain>
    </source>
</reference>
<keyword evidence="5 9" id="KW-0479">Metal-binding</keyword>
<evidence type="ECO:0000259" key="14">
    <source>
        <dbReference type="PROSITE" id="PS50873"/>
    </source>
</evidence>
<evidence type="ECO:0000313" key="16">
    <source>
        <dbReference type="Proteomes" id="UP001177140"/>
    </source>
</evidence>
<evidence type="ECO:0000256" key="12">
    <source>
        <dbReference type="RuleBase" id="RU004241"/>
    </source>
</evidence>
<evidence type="ECO:0000256" key="10">
    <source>
        <dbReference type="PIRSR" id="PIRSR600823-4"/>
    </source>
</evidence>
<dbReference type="GO" id="GO:0020037">
    <property type="term" value="F:heme binding"/>
    <property type="evidence" value="ECO:0007669"/>
    <property type="project" value="InterPro"/>
</dbReference>
<dbReference type="SUPFAM" id="SSF48113">
    <property type="entry name" value="Heme-dependent peroxidases"/>
    <property type="match status" value="1"/>
</dbReference>
<evidence type="ECO:0000313" key="15">
    <source>
        <dbReference type="EMBL" id="MCL7021913.1"/>
    </source>
</evidence>
<evidence type="ECO:0000256" key="9">
    <source>
        <dbReference type="PIRSR" id="PIRSR600823-3"/>
    </source>
</evidence>
<dbReference type="AlphaFoldDB" id="A0AA41RX92"/>
<dbReference type="Pfam" id="PF00141">
    <property type="entry name" value="peroxidase"/>
    <property type="match status" value="1"/>
</dbReference>
<feature type="disulfide bond" evidence="11">
    <location>
        <begin position="70"/>
        <end position="75"/>
    </location>
</feature>
<evidence type="ECO:0000256" key="8">
    <source>
        <dbReference type="PIRSR" id="PIRSR600823-1"/>
    </source>
</evidence>
<comment type="similarity">
    <text evidence="12">Belongs to the peroxidase family.</text>
</comment>
<feature type="site" description="Transition state stabilizer" evidence="10">
    <location>
        <position position="64"/>
    </location>
</feature>
<keyword evidence="9" id="KW-0106">Calcium</keyword>
<dbReference type="PRINTS" id="PR00461">
    <property type="entry name" value="PLPEROXIDASE"/>
</dbReference>
<proteinExistence type="inferred from homology"/>
<evidence type="ECO:0000256" key="11">
    <source>
        <dbReference type="PIRSR" id="PIRSR600823-5"/>
    </source>
</evidence>
<keyword evidence="11" id="KW-1015">Disulfide bond</keyword>
<dbReference type="InterPro" id="IPR000823">
    <property type="entry name" value="Peroxidase_pln"/>
</dbReference>
<dbReference type="InterPro" id="IPR010255">
    <property type="entry name" value="Haem_peroxidase_sf"/>
</dbReference>
<evidence type="ECO:0000256" key="6">
    <source>
        <dbReference type="ARBA" id="ARBA00023002"/>
    </source>
</evidence>
<evidence type="ECO:0000256" key="13">
    <source>
        <dbReference type="SAM" id="SignalP"/>
    </source>
</evidence>
<comment type="cofactor">
    <cofactor evidence="2">
        <name>heme b</name>
        <dbReference type="ChEBI" id="CHEBI:60344"/>
    </cofactor>
</comment>
<dbReference type="PANTHER" id="PTHR31388:SF126">
    <property type="entry name" value="PEROXIDASE"/>
    <property type="match status" value="1"/>
</dbReference>
<feature type="domain" description="Plant heme peroxidase family profile" evidence="14">
    <location>
        <begin position="27"/>
        <end position="124"/>
    </location>
</feature>
<accession>A0AA41RX92</accession>
<comment type="caution">
    <text evidence="15">The sequence shown here is derived from an EMBL/GenBank/DDBJ whole genome shotgun (WGS) entry which is preliminary data.</text>
</comment>
<dbReference type="PROSITE" id="PS50873">
    <property type="entry name" value="PEROXIDASE_4"/>
    <property type="match status" value="1"/>
</dbReference>
<feature type="chain" id="PRO_5041233036" description="Plant heme peroxidase family profile domain-containing protein" evidence="13">
    <location>
        <begin position="28"/>
        <end position="124"/>
    </location>
</feature>
<dbReference type="GO" id="GO:0140825">
    <property type="term" value="F:lactoperoxidase activity"/>
    <property type="evidence" value="ECO:0007669"/>
    <property type="project" value="UniProtKB-EC"/>
</dbReference>
<feature type="binding site" evidence="9">
    <location>
        <position position="78"/>
    </location>
    <ligand>
        <name>Ca(2+)</name>
        <dbReference type="ChEBI" id="CHEBI:29108"/>
        <label>1</label>
    </ligand>
</feature>
<feature type="signal peptide" evidence="13">
    <location>
        <begin position="1"/>
        <end position="27"/>
    </location>
</feature>
<dbReference type="EMBL" id="JAJJMA010005989">
    <property type="protein sequence ID" value="MCL7021913.1"/>
    <property type="molecule type" value="Genomic_DNA"/>
</dbReference>
<feature type="binding site" evidence="9">
    <location>
        <position position="76"/>
    </location>
    <ligand>
        <name>Ca(2+)</name>
        <dbReference type="ChEBI" id="CHEBI:29108"/>
        <label>1</label>
    </ligand>
</feature>
<dbReference type="PROSITE" id="PS00436">
    <property type="entry name" value="PEROXIDASE_2"/>
    <property type="match status" value="1"/>
</dbReference>
<keyword evidence="3" id="KW-0575">Peroxidase</keyword>
<dbReference type="InterPro" id="IPR019794">
    <property type="entry name" value="Peroxidases_AS"/>
</dbReference>
<dbReference type="Gene3D" id="1.10.520.10">
    <property type="match status" value="1"/>
</dbReference>
<organism evidence="15 16">
    <name type="scientific">Papaver nudicaule</name>
    <name type="common">Iceland poppy</name>
    <dbReference type="NCBI Taxonomy" id="74823"/>
    <lineage>
        <taxon>Eukaryota</taxon>
        <taxon>Viridiplantae</taxon>
        <taxon>Streptophyta</taxon>
        <taxon>Embryophyta</taxon>
        <taxon>Tracheophyta</taxon>
        <taxon>Spermatophyta</taxon>
        <taxon>Magnoliopsida</taxon>
        <taxon>Ranunculales</taxon>
        <taxon>Papaveraceae</taxon>
        <taxon>Papaveroideae</taxon>
        <taxon>Papaver</taxon>
    </lineage>
</organism>
<keyword evidence="13" id="KW-0732">Signal</keyword>
<evidence type="ECO:0000256" key="2">
    <source>
        <dbReference type="ARBA" id="ARBA00001970"/>
    </source>
</evidence>
<feature type="binding site" evidence="9">
    <location>
        <position position="74"/>
    </location>
    <ligand>
        <name>Ca(2+)</name>
        <dbReference type="ChEBI" id="CHEBI:29108"/>
        <label>1</label>
    </ligand>
</feature>
<dbReference type="Proteomes" id="UP001177140">
    <property type="component" value="Unassembled WGS sequence"/>
</dbReference>
<feature type="active site" description="Proton acceptor" evidence="8">
    <location>
        <position position="68"/>
    </location>
</feature>
<protein>
    <recommendedName>
        <fullName evidence="14">Plant heme peroxidase family profile domain-containing protein</fullName>
    </recommendedName>
</protein>
<dbReference type="InterPro" id="IPR002016">
    <property type="entry name" value="Haem_peroxidase"/>
</dbReference>
<comment type="catalytic activity">
    <reaction evidence="1">
        <text>2 a phenolic donor + H2O2 = 2 a phenolic radical donor + 2 H2O</text>
        <dbReference type="Rhea" id="RHEA:56136"/>
        <dbReference type="ChEBI" id="CHEBI:15377"/>
        <dbReference type="ChEBI" id="CHEBI:16240"/>
        <dbReference type="ChEBI" id="CHEBI:139520"/>
        <dbReference type="ChEBI" id="CHEBI:139521"/>
        <dbReference type="EC" id="1.11.1.7"/>
    </reaction>
</comment>
<keyword evidence="4" id="KW-0349">Heme</keyword>
<keyword evidence="7" id="KW-0408">Iron</keyword>
<evidence type="ECO:0000256" key="1">
    <source>
        <dbReference type="ARBA" id="ARBA00000189"/>
    </source>
</evidence>
<feature type="disulfide bond" evidence="11">
    <location>
        <begin position="37"/>
        <end position="118"/>
    </location>
</feature>
<dbReference type="GO" id="GO:0046872">
    <property type="term" value="F:metal ion binding"/>
    <property type="evidence" value="ECO:0007669"/>
    <property type="project" value="UniProtKB-KW"/>
</dbReference>